<organism evidence="2 3">
    <name type="scientific">Cinchona calisaya</name>
    <dbReference type="NCBI Taxonomy" id="153742"/>
    <lineage>
        <taxon>Eukaryota</taxon>
        <taxon>Viridiplantae</taxon>
        <taxon>Streptophyta</taxon>
        <taxon>Embryophyta</taxon>
        <taxon>Tracheophyta</taxon>
        <taxon>Spermatophyta</taxon>
        <taxon>Magnoliopsida</taxon>
        <taxon>eudicotyledons</taxon>
        <taxon>Gunneridae</taxon>
        <taxon>Pentapetalae</taxon>
        <taxon>asterids</taxon>
        <taxon>lamiids</taxon>
        <taxon>Gentianales</taxon>
        <taxon>Rubiaceae</taxon>
        <taxon>Cinchonoideae</taxon>
        <taxon>Cinchoneae</taxon>
        <taxon>Cinchona</taxon>
    </lineage>
</organism>
<evidence type="ECO:0000313" key="2">
    <source>
        <dbReference type="EMBL" id="KAL3532917.1"/>
    </source>
</evidence>
<sequence>MAPLMPPVYEDECLSVMPPYMPLSTLSPSCSIIDPTIGPYLPSNLNAALATENLGLSVMKINRFVNGARNSTPLASEISSMEDPTFRVHKLTIEERREKIHRNIVKSFRYQEIFLCEHNSNSGPHVRGRFAKNDELEMNRTGSSSSNQEEDIDEDVRLILRF</sequence>
<evidence type="ECO:0000313" key="3">
    <source>
        <dbReference type="Proteomes" id="UP001630127"/>
    </source>
</evidence>
<comment type="caution">
    <text evidence="2">The sequence shown here is derived from an EMBL/GenBank/DDBJ whole genome shotgun (WGS) entry which is preliminary data.</text>
</comment>
<reference evidence="2 3" key="1">
    <citation type="submission" date="2024-11" db="EMBL/GenBank/DDBJ databases">
        <title>A near-complete genome assembly of Cinchona calisaya.</title>
        <authorList>
            <person name="Lian D.C."/>
            <person name="Zhao X.W."/>
            <person name="Wei L."/>
        </authorList>
    </citation>
    <scope>NUCLEOTIDE SEQUENCE [LARGE SCALE GENOMIC DNA]</scope>
    <source>
        <tissue evidence="2">Nenye</tissue>
    </source>
</reference>
<protein>
    <submittedName>
        <fullName evidence="2">Uncharacterized protein</fullName>
    </submittedName>
</protein>
<dbReference type="AlphaFoldDB" id="A0ABD3APA4"/>
<keyword evidence="3" id="KW-1185">Reference proteome</keyword>
<dbReference type="Proteomes" id="UP001630127">
    <property type="component" value="Unassembled WGS sequence"/>
</dbReference>
<accession>A0ABD3APA4</accession>
<proteinExistence type="predicted"/>
<dbReference type="EMBL" id="JBJUIK010000003">
    <property type="protein sequence ID" value="KAL3532917.1"/>
    <property type="molecule type" value="Genomic_DNA"/>
</dbReference>
<evidence type="ECO:0000256" key="1">
    <source>
        <dbReference type="SAM" id="MobiDB-lite"/>
    </source>
</evidence>
<gene>
    <name evidence="2" type="ORF">ACH5RR_006438</name>
</gene>
<name>A0ABD3APA4_9GENT</name>
<feature type="region of interest" description="Disordered" evidence="1">
    <location>
        <begin position="125"/>
        <end position="151"/>
    </location>
</feature>